<evidence type="ECO:0000313" key="3">
    <source>
        <dbReference type="EMBL" id="ANP47583.1"/>
    </source>
</evidence>
<organism evidence="3 4">
    <name type="scientific">Candidatus Viadribacter manganicus</name>
    <dbReference type="NCBI Taxonomy" id="1759059"/>
    <lineage>
        <taxon>Bacteria</taxon>
        <taxon>Pseudomonadati</taxon>
        <taxon>Pseudomonadota</taxon>
        <taxon>Alphaproteobacteria</taxon>
        <taxon>Hyphomonadales</taxon>
        <taxon>Hyphomonadaceae</taxon>
        <taxon>Candidatus Viadribacter</taxon>
    </lineage>
</organism>
<dbReference type="RefSeq" id="WP_066773852.1">
    <property type="nucleotide sequence ID" value="NZ_CP013244.1"/>
</dbReference>
<dbReference type="InParanoid" id="A0A1B1AM01"/>
<dbReference type="InterPro" id="IPR036663">
    <property type="entry name" value="Fumarylacetoacetase_C_sf"/>
</dbReference>
<dbReference type="GO" id="GO:0018773">
    <property type="term" value="F:acetylpyruvate hydrolase activity"/>
    <property type="evidence" value="ECO:0007669"/>
    <property type="project" value="TreeGrafter"/>
</dbReference>
<dbReference type="KEGG" id="cbot:ATE48_17600"/>
<accession>A0A1B1AM01</accession>
<dbReference type="GO" id="GO:0046872">
    <property type="term" value="F:metal ion binding"/>
    <property type="evidence" value="ECO:0007669"/>
    <property type="project" value="UniProtKB-KW"/>
</dbReference>
<dbReference type="OrthoDB" id="5197601at2"/>
<reference evidence="3 4" key="1">
    <citation type="submission" date="2015-11" db="EMBL/GenBank/DDBJ databases">
        <title>Whole-Genome Sequence of Candidatus Oderbacter manganicum from the National Park Lower Oder Valley, Germany.</title>
        <authorList>
            <person name="Braun B."/>
            <person name="Liere K."/>
            <person name="Szewzyk U."/>
        </authorList>
    </citation>
    <scope>NUCLEOTIDE SEQUENCE [LARGE SCALE GENOMIC DNA]</scope>
    <source>
        <strain evidence="3 4">OTSz_A_272</strain>
    </source>
</reference>
<dbReference type="PANTHER" id="PTHR11820">
    <property type="entry name" value="ACYLPYRUVASE"/>
    <property type="match status" value="1"/>
</dbReference>
<keyword evidence="4" id="KW-1185">Reference proteome</keyword>
<dbReference type="Proteomes" id="UP000092498">
    <property type="component" value="Chromosome"/>
</dbReference>
<dbReference type="EMBL" id="CP013244">
    <property type="protein sequence ID" value="ANP47583.1"/>
    <property type="molecule type" value="Genomic_DNA"/>
</dbReference>
<dbReference type="FunCoup" id="A0A1B1AM01">
    <property type="interactions" value="392"/>
</dbReference>
<keyword evidence="1" id="KW-0479">Metal-binding</keyword>
<evidence type="ECO:0000259" key="2">
    <source>
        <dbReference type="Pfam" id="PF01557"/>
    </source>
</evidence>
<dbReference type="Gene3D" id="3.90.850.10">
    <property type="entry name" value="Fumarylacetoacetase-like, C-terminal domain"/>
    <property type="match status" value="1"/>
</dbReference>
<evidence type="ECO:0000313" key="4">
    <source>
        <dbReference type="Proteomes" id="UP000092498"/>
    </source>
</evidence>
<name>A0A1B1AM01_9PROT</name>
<gene>
    <name evidence="3" type="ORF">ATE48_17600</name>
</gene>
<dbReference type="PANTHER" id="PTHR11820:SF90">
    <property type="entry name" value="FLUTATHIONE S-TRANSFERASE"/>
    <property type="match status" value="1"/>
</dbReference>
<dbReference type="SUPFAM" id="SSF56529">
    <property type="entry name" value="FAH"/>
    <property type="match status" value="1"/>
</dbReference>
<dbReference type="AlphaFoldDB" id="A0A1B1AM01"/>
<dbReference type="InterPro" id="IPR011234">
    <property type="entry name" value="Fumarylacetoacetase-like_C"/>
</dbReference>
<proteinExistence type="predicted"/>
<dbReference type="Pfam" id="PF01557">
    <property type="entry name" value="FAA_hydrolase"/>
    <property type="match status" value="1"/>
</dbReference>
<dbReference type="STRING" id="1759059.ATE48_17600"/>
<feature type="domain" description="Fumarylacetoacetase-like C-terminal" evidence="2">
    <location>
        <begin position="29"/>
        <end position="225"/>
    </location>
</feature>
<sequence length="233" mass="24938">MSEQLLFPPEPTYTVPVTGETALYPVRRIFCVGRNYEAHAREMGVEVDREAPFYFTKPASAITLSGACVAYPPGTSNYHYEMELVVAIGAPAFKISVEDALKVVYGYAAGLDMTRRDLQLAARAKQRPWDLGKAFEQSAIIAPITKAAAFGAVGQQRITLKVGEAIKQHASLSDLVWSVAELVSHLSGFYHLGPGDLIYTGTPEGVGPVVSGDAITGTIDGLTPVQLSIGPPE</sequence>
<evidence type="ECO:0000256" key="1">
    <source>
        <dbReference type="ARBA" id="ARBA00022723"/>
    </source>
</evidence>
<protein>
    <submittedName>
        <fullName evidence="3">Fumarylacetoacetase</fullName>
    </submittedName>
</protein>